<comment type="similarity">
    <text evidence="8">Belongs to the methyl-accepting chemotaxis (MCP) protein family.</text>
</comment>
<keyword evidence="3" id="KW-0145">Chemotaxis</keyword>
<feature type="transmembrane region" description="Helical" evidence="11">
    <location>
        <begin position="27"/>
        <end position="52"/>
    </location>
</feature>
<dbReference type="GO" id="GO:0005886">
    <property type="term" value="C:plasma membrane"/>
    <property type="evidence" value="ECO:0007669"/>
    <property type="project" value="UniProtKB-SubCell"/>
</dbReference>
<proteinExistence type="inferred from homology"/>
<dbReference type="GO" id="GO:0007165">
    <property type="term" value="P:signal transduction"/>
    <property type="evidence" value="ECO:0007669"/>
    <property type="project" value="UniProtKB-KW"/>
</dbReference>
<dbReference type="InterPro" id="IPR033479">
    <property type="entry name" value="dCache_1"/>
</dbReference>
<accession>E0S203</accession>
<evidence type="ECO:0000256" key="11">
    <source>
        <dbReference type="SAM" id="Phobius"/>
    </source>
</evidence>
<name>E0S203_BUTPB</name>
<dbReference type="KEGG" id="bpb:bpr_I1088"/>
<feature type="domain" description="Methyl-accepting transducer" evidence="12">
    <location>
        <begin position="400"/>
        <end position="650"/>
    </location>
</feature>
<dbReference type="GO" id="GO:0004888">
    <property type="term" value="F:transmembrane signaling receptor activity"/>
    <property type="evidence" value="ECO:0007669"/>
    <property type="project" value="InterPro"/>
</dbReference>
<keyword evidence="6 11" id="KW-0472">Membrane</keyword>
<evidence type="ECO:0000256" key="1">
    <source>
        <dbReference type="ARBA" id="ARBA00004651"/>
    </source>
</evidence>
<organism evidence="14 15">
    <name type="scientific">Butyrivibrio proteoclasticus (strain ATCC 51982 / DSM 14932 / B316)</name>
    <name type="common">Clostridium proteoclasticum</name>
    <dbReference type="NCBI Taxonomy" id="515622"/>
    <lineage>
        <taxon>Bacteria</taxon>
        <taxon>Bacillati</taxon>
        <taxon>Bacillota</taxon>
        <taxon>Clostridia</taxon>
        <taxon>Lachnospirales</taxon>
        <taxon>Lachnospiraceae</taxon>
        <taxon>Butyrivibrio</taxon>
    </lineage>
</organism>
<comment type="subcellular location">
    <subcellularLocation>
        <location evidence="1">Cell membrane</location>
        <topology evidence="1">Multi-pass membrane protein</topology>
    </subcellularLocation>
</comment>
<dbReference type="PANTHER" id="PTHR32089">
    <property type="entry name" value="METHYL-ACCEPTING CHEMOTAXIS PROTEIN MCPB"/>
    <property type="match status" value="1"/>
</dbReference>
<feature type="transmembrane region" description="Helical" evidence="11">
    <location>
        <begin position="304"/>
        <end position="327"/>
    </location>
</feature>
<dbReference type="AlphaFoldDB" id="E0S203"/>
<protein>
    <submittedName>
        <fullName evidence="14">Methyl-accepting chemotaxis protein McpC</fullName>
    </submittedName>
</protein>
<dbReference type="eggNOG" id="COG0840">
    <property type="taxonomic scope" value="Bacteria"/>
</dbReference>
<dbReference type="PRINTS" id="PR00260">
    <property type="entry name" value="CHEMTRNSDUCR"/>
</dbReference>
<feature type="domain" description="HAMP" evidence="13">
    <location>
        <begin position="329"/>
        <end position="381"/>
    </location>
</feature>
<dbReference type="Proteomes" id="UP000001299">
    <property type="component" value="Chromosome 1"/>
</dbReference>
<reference evidence="14" key="1">
    <citation type="journal article" date="2010" name="PLoS ONE">
        <title>The glycobiome of the rumen bacterium Butyrivibrio proteoclasticus B316(T) highlights adaptation to a polysaccharide-rich environment.</title>
        <authorList>
            <person name="Kelly W.J."/>
            <person name="Leahy S.C."/>
            <person name="Altermann E."/>
            <person name="Yeoman C.J."/>
            <person name="Dunne J.C."/>
            <person name="Kong Z."/>
            <person name="Pacheco D.M."/>
            <person name="Li D."/>
            <person name="Noel S.J."/>
            <person name="Moon C.D."/>
            <person name="Cookson A.L."/>
            <person name="Attwood G.T."/>
        </authorList>
    </citation>
    <scope>NUCLEOTIDE SEQUENCE [LARGE SCALE GENOMIC DNA]</scope>
    <source>
        <strain evidence="14">B316</strain>
    </source>
</reference>
<dbReference type="PANTHER" id="PTHR32089:SF112">
    <property type="entry name" value="LYSOZYME-LIKE PROTEIN-RELATED"/>
    <property type="match status" value="1"/>
</dbReference>
<sequence length="687" mass="73871">MKEGIMGAKSAGTKNGSPKALSARLSLLFVVMLLVSILVAEGVTFSLGYGMIKDLIYSSLENHVSVDAGSVNRELNATFYYLNGVADAIEQNEYDNDQEIMNYMAGTLGRYAMIPTGAYLMLNDETFIYPNAPDYKIEKVTENVMYKEAMTYTNSWFYFYDVPYFDTVTGDLCASVMRKVHLKDGREGCFAADLMMSNTQEKLNEVKLYETGGATMVTSQGLILSYKEDPSLCGSNIADLQDNPFLTAIGEFAASEAGKEVHEVTPVKVGNVNYYFAASGVSGTDWSVIVYAKQSEVLATMRNIVIVLLFVVVISVVAVIVIMNIVLRKLIKHPVSALTDNIEKISGGDFTVNISSNGDDEIAYMNNAMGDFVSGMRSSLSEIKDVSGKLMGDAQTSKDTAEDLEGAANEQSASMTQIRENIENMAKAVNEVAENATVLAQTVASVTEQEQDIEKTMNELVSKADSGQHDMANVAGGMNDIVDSMKDMADAVASVDEAADKINQIVDLINSISSQTNLLSLNASIEAARAGEAGKGFAVVAQEIGQLAQNSADATKQIADIIKEMSARVQQLSQKSESNTQLINASAESVNTAATTFEEITRQLSDANETLAAMAEQMEKVNDVATNMASVSEEQSASTQEIADNVDRVTEAAKGVATSSELVASAANSVSEAVDTINDNLERFTIQ</sequence>
<evidence type="ECO:0000256" key="9">
    <source>
        <dbReference type="PROSITE-ProRule" id="PRU00284"/>
    </source>
</evidence>
<evidence type="ECO:0000256" key="5">
    <source>
        <dbReference type="ARBA" id="ARBA00022989"/>
    </source>
</evidence>
<gene>
    <name evidence="14" type="primary">mcpC</name>
    <name evidence="14" type="ordered locus">bpr_I1088</name>
</gene>
<dbReference type="Pfam" id="PF00015">
    <property type="entry name" value="MCPsignal"/>
    <property type="match status" value="1"/>
</dbReference>
<dbReference type="SUPFAM" id="SSF58104">
    <property type="entry name" value="Methyl-accepting chemotaxis protein (MCP) signaling domain"/>
    <property type="match status" value="1"/>
</dbReference>
<dbReference type="EMBL" id="CP001810">
    <property type="protein sequence ID" value="ADL33828.1"/>
    <property type="molecule type" value="Genomic_DNA"/>
</dbReference>
<dbReference type="InterPro" id="IPR004090">
    <property type="entry name" value="Chemotax_Me-accpt_rcpt"/>
</dbReference>
<evidence type="ECO:0000256" key="4">
    <source>
        <dbReference type="ARBA" id="ARBA00022692"/>
    </source>
</evidence>
<feature type="coiled-coil region" evidence="10">
    <location>
        <begin position="597"/>
        <end position="624"/>
    </location>
</feature>
<evidence type="ECO:0000256" key="8">
    <source>
        <dbReference type="ARBA" id="ARBA00029447"/>
    </source>
</evidence>
<dbReference type="PROSITE" id="PS50111">
    <property type="entry name" value="CHEMOTAXIS_TRANSDUC_2"/>
    <property type="match status" value="1"/>
</dbReference>
<dbReference type="CDD" id="cd06225">
    <property type="entry name" value="HAMP"/>
    <property type="match status" value="1"/>
</dbReference>
<evidence type="ECO:0000313" key="14">
    <source>
        <dbReference type="EMBL" id="ADL33828.1"/>
    </source>
</evidence>
<evidence type="ECO:0000259" key="12">
    <source>
        <dbReference type="PROSITE" id="PS50111"/>
    </source>
</evidence>
<evidence type="ECO:0000256" key="7">
    <source>
        <dbReference type="ARBA" id="ARBA00023224"/>
    </source>
</evidence>
<dbReference type="InterPro" id="IPR003660">
    <property type="entry name" value="HAMP_dom"/>
</dbReference>
<dbReference type="CDD" id="cd11386">
    <property type="entry name" value="MCP_signal"/>
    <property type="match status" value="1"/>
</dbReference>
<keyword evidence="2" id="KW-1003">Cell membrane</keyword>
<dbReference type="PROSITE" id="PS50885">
    <property type="entry name" value="HAMP"/>
    <property type="match status" value="1"/>
</dbReference>
<dbReference type="HOGENOM" id="CLU_000445_107_19_9"/>
<evidence type="ECO:0000256" key="3">
    <source>
        <dbReference type="ARBA" id="ARBA00022500"/>
    </source>
</evidence>
<dbReference type="Gene3D" id="1.10.287.950">
    <property type="entry name" value="Methyl-accepting chemotaxis protein"/>
    <property type="match status" value="1"/>
</dbReference>
<evidence type="ECO:0000256" key="6">
    <source>
        <dbReference type="ARBA" id="ARBA00023136"/>
    </source>
</evidence>
<keyword evidence="7 9" id="KW-0807">Transducer</keyword>
<keyword evidence="5 11" id="KW-1133">Transmembrane helix</keyword>
<dbReference type="SMART" id="SM00283">
    <property type="entry name" value="MA"/>
    <property type="match status" value="1"/>
</dbReference>
<keyword evidence="4 11" id="KW-0812">Transmembrane</keyword>
<dbReference type="STRING" id="515622.bpr_I1088"/>
<evidence type="ECO:0000259" key="13">
    <source>
        <dbReference type="PROSITE" id="PS50885"/>
    </source>
</evidence>
<evidence type="ECO:0000256" key="10">
    <source>
        <dbReference type="SAM" id="Coils"/>
    </source>
</evidence>
<evidence type="ECO:0000313" key="15">
    <source>
        <dbReference type="Proteomes" id="UP000001299"/>
    </source>
</evidence>
<evidence type="ECO:0000256" key="2">
    <source>
        <dbReference type="ARBA" id="ARBA00022475"/>
    </source>
</evidence>
<keyword evidence="10" id="KW-0175">Coiled coil</keyword>
<keyword evidence="15" id="KW-1185">Reference proteome</keyword>
<dbReference type="Gene3D" id="3.30.450.20">
    <property type="entry name" value="PAS domain"/>
    <property type="match status" value="1"/>
</dbReference>
<dbReference type="InterPro" id="IPR004089">
    <property type="entry name" value="MCPsignal_dom"/>
</dbReference>
<dbReference type="Pfam" id="PF02743">
    <property type="entry name" value="dCache_1"/>
    <property type="match status" value="1"/>
</dbReference>
<dbReference type="GO" id="GO:0006935">
    <property type="term" value="P:chemotaxis"/>
    <property type="evidence" value="ECO:0007669"/>
    <property type="project" value="UniProtKB-KW"/>
</dbReference>